<evidence type="ECO:0000313" key="1">
    <source>
        <dbReference type="EMBL" id="RBW51459.1"/>
    </source>
</evidence>
<name>A0A366WSG5_9RHOB</name>
<comment type="caution">
    <text evidence="1">The sequence shown here is derived from an EMBL/GenBank/DDBJ whole genome shotgun (WGS) entry which is preliminary data.</text>
</comment>
<organism evidence="1 2">
    <name type="scientific">Phaeobacter gallaeciensis</name>
    <dbReference type="NCBI Taxonomy" id="60890"/>
    <lineage>
        <taxon>Bacteria</taxon>
        <taxon>Pseudomonadati</taxon>
        <taxon>Pseudomonadota</taxon>
        <taxon>Alphaproteobacteria</taxon>
        <taxon>Rhodobacterales</taxon>
        <taxon>Roseobacteraceae</taxon>
        <taxon>Phaeobacter</taxon>
    </lineage>
</organism>
<reference evidence="1 2" key="1">
    <citation type="submission" date="2018-07" db="EMBL/GenBank/DDBJ databases">
        <title>Modular assembly of carbohydrate-degrading microbial communities in the ocean.</title>
        <authorList>
            <person name="Enke T.N."/>
            <person name="Datta M.S."/>
            <person name="Schwartzman J.A."/>
            <person name="Cermak N."/>
            <person name="Schmitz D.A."/>
            <person name="Barrere J."/>
            <person name="Cordero O.X."/>
        </authorList>
    </citation>
    <scope>NUCLEOTIDE SEQUENCE [LARGE SCALE GENOMIC DNA]</scope>
    <source>
        <strain evidence="1 2">C3M10</strain>
    </source>
</reference>
<dbReference type="EMBL" id="QOCE01000045">
    <property type="protein sequence ID" value="RBW51459.1"/>
    <property type="molecule type" value="Genomic_DNA"/>
</dbReference>
<dbReference type="AlphaFoldDB" id="A0A366WSG5"/>
<accession>A0A366WSG5</accession>
<sequence length="240" mass="26847">MLLCAPVSLGAQPLYPNSVASNDIDFILPDDPGACWSIAETGREKTEMYDPRRDTLFVEGAIHFSVSYPNQQIRINVHPEVGDPKQRALEAAASVSRLPLQMRTAVRYVNILDGDGSAWAEDLGRFFTLYDGLMERRLLEHDLDETVFHETAHIALDPLFSNDPDWRSNQVSDGGFITQYAAKNPNTEDIAESALFVWTMAHHPGRLPTDIEASVRKIMLNRIIYLGNMLEAFVPPSCSD</sequence>
<evidence type="ECO:0000313" key="2">
    <source>
        <dbReference type="Proteomes" id="UP000252706"/>
    </source>
</evidence>
<dbReference type="Proteomes" id="UP000252706">
    <property type="component" value="Unassembled WGS sequence"/>
</dbReference>
<protein>
    <submittedName>
        <fullName evidence="1">Uncharacterized protein</fullName>
    </submittedName>
</protein>
<dbReference type="RefSeq" id="WP_113824817.1">
    <property type="nucleotide sequence ID" value="NZ_QOCE01000045.1"/>
</dbReference>
<gene>
    <name evidence="1" type="ORF">DS909_17805</name>
</gene>
<proteinExistence type="predicted"/>